<dbReference type="InterPro" id="IPR001810">
    <property type="entry name" value="F-box_dom"/>
</dbReference>
<dbReference type="PANTHER" id="PTHR46550:SF1">
    <property type="entry name" value="F-BOX PROTEIN 3"/>
    <property type="match status" value="1"/>
</dbReference>
<dbReference type="EMBL" id="KB008074">
    <property type="protein sequence ID" value="ELR13819.1"/>
    <property type="molecule type" value="Genomic_DNA"/>
</dbReference>
<dbReference type="InterPro" id="IPR036047">
    <property type="entry name" value="F-box-like_dom_sf"/>
</dbReference>
<protein>
    <submittedName>
        <fullName evidence="5">Fbox domain containing protein</fullName>
    </submittedName>
</protein>
<dbReference type="VEuPathDB" id="AmoebaDB:ACA1_076720"/>
<proteinExistence type="predicted"/>
<evidence type="ECO:0000256" key="3">
    <source>
        <dbReference type="PROSITE-ProRule" id="PRU00023"/>
    </source>
</evidence>
<dbReference type="GeneID" id="14914355"/>
<feature type="repeat" description="ANK" evidence="3">
    <location>
        <begin position="1"/>
        <end position="33"/>
    </location>
</feature>
<dbReference type="GO" id="GO:0005737">
    <property type="term" value="C:cytoplasm"/>
    <property type="evidence" value="ECO:0007669"/>
    <property type="project" value="TreeGrafter"/>
</dbReference>
<gene>
    <name evidence="5" type="ORF">ACA1_076720</name>
</gene>
<evidence type="ECO:0000313" key="6">
    <source>
        <dbReference type="Proteomes" id="UP000011083"/>
    </source>
</evidence>
<dbReference type="RefSeq" id="XP_004335832.1">
    <property type="nucleotide sequence ID" value="XM_004335784.1"/>
</dbReference>
<dbReference type="PROSITE" id="PS50181">
    <property type="entry name" value="FBOX"/>
    <property type="match status" value="1"/>
</dbReference>
<comment type="pathway">
    <text evidence="1">Protein modification; protein ubiquitination.</text>
</comment>
<accession>L8GLV4</accession>
<organism evidence="5 6">
    <name type="scientific">Acanthamoeba castellanii (strain ATCC 30010 / Neff)</name>
    <dbReference type="NCBI Taxonomy" id="1257118"/>
    <lineage>
        <taxon>Eukaryota</taxon>
        <taxon>Amoebozoa</taxon>
        <taxon>Discosea</taxon>
        <taxon>Longamoebia</taxon>
        <taxon>Centramoebida</taxon>
        <taxon>Acanthamoebidae</taxon>
        <taxon>Acanthamoeba</taxon>
    </lineage>
</organism>
<dbReference type="OrthoDB" id="10057496at2759"/>
<dbReference type="Gene3D" id="1.20.1280.50">
    <property type="match status" value="1"/>
</dbReference>
<dbReference type="SUPFAM" id="SSF81383">
    <property type="entry name" value="F-box domain"/>
    <property type="match status" value="1"/>
</dbReference>
<dbReference type="Pfam" id="PF12937">
    <property type="entry name" value="F-box-like"/>
    <property type="match status" value="1"/>
</dbReference>
<keyword evidence="6" id="KW-1185">Reference proteome</keyword>
<evidence type="ECO:0000313" key="5">
    <source>
        <dbReference type="EMBL" id="ELR13819.1"/>
    </source>
</evidence>
<dbReference type="SMART" id="SM00248">
    <property type="entry name" value="ANK"/>
    <property type="match status" value="2"/>
</dbReference>
<evidence type="ECO:0000256" key="1">
    <source>
        <dbReference type="ARBA" id="ARBA00004906"/>
    </source>
</evidence>
<keyword evidence="2" id="KW-0833">Ubl conjugation pathway</keyword>
<feature type="domain" description="F-box" evidence="4">
    <location>
        <begin position="182"/>
        <end position="228"/>
    </location>
</feature>
<dbReference type="AlphaFoldDB" id="L8GLV4"/>
<dbReference type="Gene3D" id="1.25.40.20">
    <property type="entry name" value="Ankyrin repeat-containing domain"/>
    <property type="match status" value="2"/>
</dbReference>
<dbReference type="SUPFAM" id="SSF48403">
    <property type="entry name" value="Ankyrin repeat"/>
    <property type="match status" value="1"/>
</dbReference>
<name>L8GLV4_ACACF</name>
<dbReference type="InterPro" id="IPR052121">
    <property type="entry name" value="F-box_SCF_Substrate_Recog"/>
</dbReference>
<dbReference type="Pfam" id="PF00023">
    <property type="entry name" value="Ank"/>
    <property type="match status" value="2"/>
</dbReference>
<feature type="repeat" description="ANK" evidence="3">
    <location>
        <begin position="108"/>
        <end position="130"/>
    </location>
</feature>
<dbReference type="KEGG" id="acan:ACA1_076720"/>
<reference evidence="5 6" key="1">
    <citation type="journal article" date="2013" name="Genome Biol.">
        <title>Genome of Acanthamoeba castellanii highlights extensive lateral gene transfer and early evolution of tyrosine kinase signaling.</title>
        <authorList>
            <person name="Clarke M."/>
            <person name="Lohan A.J."/>
            <person name="Liu B."/>
            <person name="Lagkouvardos I."/>
            <person name="Roy S."/>
            <person name="Zafar N."/>
            <person name="Bertelli C."/>
            <person name="Schilde C."/>
            <person name="Kianianmomeni A."/>
            <person name="Burglin T.R."/>
            <person name="Frech C."/>
            <person name="Turcotte B."/>
            <person name="Kopec K.O."/>
            <person name="Synnott J.M."/>
            <person name="Choo C."/>
            <person name="Paponov I."/>
            <person name="Finkler A."/>
            <person name="Soon Heng Tan C."/>
            <person name="Hutchins A.P."/>
            <person name="Weinmeier T."/>
            <person name="Rattei T."/>
            <person name="Chu J.S."/>
            <person name="Gimenez G."/>
            <person name="Irimia M."/>
            <person name="Rigden D.J."/>
            <person name="Fitzpatrick D.A."/>
            <person name="Lorenzo-Morales J."/>
            <person name="Bateman A."/>
            <person name="Chiu C.H."/>
            <person name="Tang P."/>
            <person name="Hegemann P."/>
            <person name="Fromm H."/>
            <person name="Raoult D."/>
            <person name="Greub G."/>
            <person name="Miranda-Saavedra D."/>
            <person name="Chen N."/>
            <person name="Nash P."/>
            <person name="Ginger M.L."/>
            <person name="Horn M."/>
            <person name="Schaap P."/>
            <person name="Caler L."/>
            <person name="Loftus B."/>
        </authorList>
    </citation>
    <scope>NUCLEOTIDE SEQUENCE [LARGE SCALE GENOMIC DNA]</scope>
    <source>
        <strain evidence="5 6">Neff</strain>
    </source>
</reference>
<dbReference type="InterPro" id="IPR002110">
    <property type="entry name" value="Ankyrin_rpt"/>
</dbReference>
<keyword evidence="3" id="KW-0040">ANK repeat</keyword>
<dbReference type="PROSITE" id="PS50297">
    <property type="entry name" value="ANK_REP_REGION"/>
    <property type="match status" value="1"/>
</dbReference>
<dbReference type="PANTHER" id="PTHR46550">
    <property type="entry name" value="F-BOX ONLY PROTEIN 3"/>
    <property type="match status" value="1"/>
</dbReference>
<dbReference type="SMART" id="SM00256">
    <property type="entry name" value="FBOX"/>
    <property type="match status" value="1"/>
</dbReference>
<evidence type="ECO:0000259" key="4">
    <source>
        <dbReference type="PROSITE" id="PS50181"/>
    </source>
</evidence>
<dbReference type="PROSITE" id="PS50088">
    <property type="entry name" value="ANK_REPEAT"/>
    <property type="match status" value="2"/>
</dbReference>
<sequence>MGLRPLLAAVKCNNMVMARLLIDHGAHVHQQNCKRSELHALAETQKGPYPDLPATVGARWVNTVQRWVMPSPEVKFWQLLLDSMWPAHAATGRSSSKQVSDVDKADEQGETALHYAARYGHAAVVSLLLSSADTRLISKHGNAAECSVGLRADGGLRTAGQVARAAGHVAVAELIESWSYRACPLLFMPFDALVHVMALLEPHDLCSVAQTCSTLNEVSSDDHVWRRFCNARWSSDDKGCEGKRWKARHMAWLQPRLKHERIHRSRSLCAAIN</sequence>
<dbReference type="Proteomes" id="UP000011083">
    <property type="component" value="Unassembled WGS sequence"/>
</dbReference>
<evidence type="ECO:0000256" key="2">
    <source>
        <dbReference type="ARBA" id="ARBA00022786"/>
    </source>
</evidence>
<dbReference type="InterPro" id="IPR036770">
    <property type="entry name" value="Ankyrin_rpt-contain_sf"/>
</dbReference>